<sequence length="948" mass="106091">MSDDLLMGLMIPGAFPLEKLPEPDEKELRDKHIEDQDATWFAVEDDLSTGTPNSAKKFLRLERFERLMFEGTPGRTNAVFPSLVSFIGETGGGKSGMINLLIKGLDKGFRDYAAPVVGASQNQQQPTSGDVHLYVDPMSFGTENPKLYVDCEGLNGGDNIPQSLNAIARSRAKKLLNGIGRTIFGAEGKGREFIVSQVYSRILYTFSDVVVFVLVNTRTIENVIHQLLEWGSESVCHVSNQPVLPHAVIALNKCTDLQLDDQDNWDKTETTKWLLSALDNNLYNIPKFSKYITAWEDSRPEDSPRERATTMSLLRQFYATVTAIRFPGFHDGRGPTKLMVEQVKTLYQHIDDCCTSSRERKHRHRRCLSADQITPYFGHAFEHFTSKIGLSAPFDFVKASLKEQPVQRDFKDNIVYLACGLIQHARRIAVGEVIEHSPRLIKTSECPLDEEHEANTFLRLQSADMGTRVLALDGGGVRGIVELVALQELEARLGGVPIASFFDLIVGTSTGGIIAAGLAKKGWSSSKCATMFKKLCHSAFISTWFDSTMRWTTGIPVLEKIGRYWFPRFQTEGLENALIQAFGRNAKLFGTAHDCQSAFQPRVGLVACQSTGSPVILANYNRAEPADMSYRLIRQTNPDTDWKIWQAARASSAAPTWFASYVHESLDTSYVDGGLHHNNPVRVAWEESTLLWPRSSLDILVNVGSGSTQDAVTSQPAEQPQTQPSWWNKLKGSYELFQVAIDHISNSLNSEKIWAQFQRDHQAEGDNILRLNSLLDPPLAELHEVTKVAALEEKAQEFWRSRRESKELLDDAANRLISRSFYFEVKHTSTMKDCFSVTGEIRSRFSSLSETREISKIGRLFDKIRTEDLSFPCFKIAQEGSRSEQTLRVKASVISEMISSNVFSFSEGEDVAIKLNSSHSKCQIRLCLGDGEGYMISGFPRKLCKNGS</sequence>
<dbReference type="InterPro" id="IPR016035">
    <property type="entry name" value="Acyl_Trfase/lysoPLipase"/>
</dbReference>
<evidence type="ECO:0000313" key="7">
    <source>
        <dbReference type="Proteomes" id="UP000287124"/>
    </source>
</evidence>
<dbReference type="InterPro" id="IPR002641">
    <property type="entry name" value="PNPLA_dom"/>
</dbReference>
<evidence type="ECO:0000256" key="3">
    <source>
        <dbReference type="ARBA" id="ARBA00023098"/>
    </source>
</evidence>
<feature type="domain" description="PNPLA" evidence="5">
    <location>
        <begin position="470"/>
        <end position="685"/>
    </location>
</feature>
<dbReference type="SUPFAM" id="SSF52151">
    <property type="entry name" value="FabD/lysophospholipase-like"/>
    <property type="match status" value="1"/>
</dbReference>
<dbReference type="GO" id="GO:0016042">
    <property type="term" value="P:lipid catabolic process"/>
    <property type="evidence" value="ECO:0007669"/>
    <property type="project" value="UniProtKB-UniRule"/>
</dbReference>
<dbReference type="GO" id="GO:0046486">
    <property type="term" value="P:glycerolipid metabolic process"/>
    <property type="evidence" value="ECO:0007669"/>
    <property type="project" value="UniProtKB-ARBA"/>
</dbReference>
<dbReference type="Proteomes" id="UP000287124">
    <property type="component" value="Unassembled WGS sequence"/>
</dbReference>
<keyword evidence="1 4" id="KW-0378">Hydrolase</keyword>
<dbReference type="InterPro" id="IPR027417">
    <property type="entry name" value="P-loop_NTPase"/>
</dbReference>
<dbReference type="GO" id="GO:0019369">
    <property type="term" value="P:arachidonate metabolic process"/>
    <property type="evidence" value="ECO:0007669"/>
    <property type="project" value="TreeGrafter"/>
</dbReference>
<evidence type="ECO:0000259" key="5">
    <source>
        <dbReference type="PROSITE" id="PS51635"/>
    </source>
</evidence>
<organism evidence="6 7">
    <name type="scientific">Fusarium euwallaceae</name>
    <dbReference type="NCBI Taxonomy" id="1147111"/>
    <lineage>
        <taxon>Eukaryota</taxon>
        <taxon>Fungi</taxon>
        <taxon>Dikarya</taxon>
        <taxon>Ascomycota</taxon>
        <taxon>Pezizomycotina</taxon>
        <taxon>Sordariomycetes</taxon>
        <taxon>Hypocreomycetidae</taxon>
        <taxon>Hypocreales</taxon>
        <taxon>Nectriaceae</taxon>
        <taxon>Fusarium</taxon>
        <taxon>Fusarium solani species complex</taxon>
    </lineage>
</organism>
<dbReference type="CDD" id="cd07199">
    <property type="entry name" value="Pat17_PNPLA8_PNPLA9_like"/>
    <property type="match status" value="1"/>
</dbReference>
<evidence type="ECO:0000256" key="1">
    <source>
        <dbReference type="ARBA" id="ARBA00022801"/>
    </source>
</evidence>
<gene>
    <name evidence="6" type="ORF">BHE90_006627</name>
</gene>
<evidence type="ECO:0000256" key="4">
    <source>
        <dbReference type="PROSITE-ProRule" id="PRU01161"/>
    </source>
</evidence>
<dbReference type="PANTHER" id="PTHR24185:SF1">
    <property type="entry name" value="CALCIUM-INDEPENDENT PHOSPHOLIPASE A2-GAMMA"/>
    <property type="match status" value="1"/>
</dbReference>
<dbReference type="AlphaFoldDB" id="A0A430LT38"/>
<feature type="active site" description="Nucleophile" evidence="4">
    <location>
        <position position="509"/>
    </location>
</feature>
<feature type="short sequence motif" description="GXGXXG" evidence="4">
    <location>
        <begin position="474"/>
        <end position="479"/>
    </location>
</feature>
<dbReference type="SUPFAM" id="SSF52540">
    <property type="entry name" value="P-loop containing nucleoside triphosphate hydrolases"/>
    <property type="match status" value="1"/>
</dbReference>
<keyword evidence="3 4" id="KW-0443">Lipid metabolism</keyword>
<keyword evidence="2 4" id="KW-0442">Lipid degradation</keyword>
<dbReference type="GO" id="GO:0016020">
    <property type="term" value="C:membrane"/>
    <property type="evidence" value="ECO:0007669"/>
    <property type="project" value="TreeGrafter"/>
</dbReference>
<evidence type="ECO:0000256" key="2">
    <source>
        <dbReference type="ARBA" id="ARBA00022963"/>
    </source>
</evidence>
<evidence type="ECO:0000313" key="6">
    <source>
        <dbReference type="EMBL" id="RTE78881.1"/>
    </source>
</evidence>
<proteinExistence type="predicted"/>
<dbReference type="PROSITE" id="PS51635">
    <property type="entry name" value="PNPLA"/>
    <property type="match status" value="1"/>
</dbReference>
<comment type="caution">
    <text evidence="6">The sequence shown here is derived from an EMBL/GenBank/DDBJ whole genome shotgun (WGS) entry which is preliminary data.</text>
</comment>
<protein>
    <recommendedName>
        <fullName evidence="5">PNPLA domain-containing protein</fullName>
    </recommendedName>
</protein>
<feature type="active site" description="Proton acceptor" evidence="4">
    <location>
        <position position="672"/>
    </location>
</feature>
<dbReference type="EMBL" id="MIKF01000085">
    <property type="protein sequence ID" value="RTE78881.1"/>
    <property type="molecule type" value="Genomic_DNA"/>
</dbReference>
<feature type="short sequence motif" description="GXSXG" evidence="4">
    <location>
        <begin position="507"/>
        <end position="511"/>
    </location>
</feature>
<reference evidence="6 7" key="1">
    <citation type="submission" date="2017-06" db="EMBL/GenBank/DDBJ databases">
        <title>Comparative genomic analysis of Ambrosia Fusariam Clade fungi.</title>
        <authorList>
            <person name="Stajich J.E."/>
            <person name="Carrillo J."/>
            <person name="Kijimoto T."/>
            <person name="Eskalen A."/>
            <person name="O'Donnell K."/>
            <person name="Kasson M."/>
        </authorList>
    </citation>
    <scope>NUCLEOTIDE SEQUENCE [LARGE SCALE GENOMIC DNA]</scope>
    <source>
        <strain evidence="6 7">UCR1854</strain>
    </source>
</reference>
<feature type="short sequence motif" description="DGA/G" evidence="4">
    <location>
        <begin position="672"/>
        <end position="674"/>
    </location>
</feature>
<keyword evidence="7" id="KW-1185">Reference proteome</keyword>
<accession>A0A430LT38</accession>
<dbReference type="GO" id="GO:0047499">
    <property type="term" value="F:calcium-independent phospholipase A2 activity"/>
    <property type="evidence" value="ECO:0007669"/>
    <property type="project" value="TreeGrafter"/>
</dbReference>
<dbReference type="Pfam" id="PF01734">
    <property type="entry name" value="Patatin"/>
    <property type="match status" value="1"/>
</dbReference>
<dbReference type="Gene3D" id="3.40.1090.10">
    <property type="entry name" value="Cytosolic phospholipase A2 catalytic domain"/>
    <property type="match status" value="1"/>
</dbReference>
<dbReference type="PANTHER" id="PTHR24185">
    <property type="entry name" value="CALCIUM-INDEPENDENT PHOSPHOLIPASE A2-GAMMA"/>
    <property type="match status" value="1"/>
</dbReference>
<name>A0A430LT38_9HYPO</name>